<dbReference type="SUPFAM" id="SSF48150">
    <property type="entry name" value="DNA-glycosylase"/>
    <property type="match status" value="1"/>
</dbReference>
<evidence type="ECO:0000256" key="2">
    <source>
        <dbReference type="ARBA" id="ARBA00001966"/>
    </source>
</evidence>
<dbReference type="GO" id="GO:0006284">
    <property type="term" value="P:base-excision repair"/>
    <property type="evidence" value="ECO:0007669"/>
    <property type="project" value="InterPro"/>
</dbReference>
<sequence>MSVLLNTRILEGKHSCAAAGAEALVEAEPDALVDAEPEALPDALVEAPEDPEAEPLAEEEAGALEAEDETDEEAEVDGATEAGAVVLEEAEVASFLGWKSEPISALIPQIITAITRTAAISATQRRRAYTSGLTGLVGLKGTSLAVTYLRYRVNRQVSQHERPRRTATVFMHKGKEFVDTSSIAQAHQRINGWFSEAARDLPWRRPDATPWGIMVSEFMLQQTPVVRVLPVWHEWMRRWPTPALLAAEPSGEAVRAWGRLGYPRRALRLHAAAVTIVEEYDGAVPGSPEALLSLPGVGGYTAAAISSFAFRIPAVVVDTNIRRVHARLFTGNALPEPALTAAENALAADLMPADPEQANIWNAAVMELGALICTARSPQCMDCPVQDLCSWVAAGKPEPHYTPKGQAWHGTDRQVRGAIMGVLREAPVSVPRMDLVHSNGQAVPEVLLGEHFEPALAPESIGELAERRVVEAWKKLSALTADKKQRESCLEGLLRDGLAFESDGRISLHG</sequence>
<reference evidence="15 16" key="1">
    <citation type="submission" date="2020-08" db="EMBL/GenBank/DDBJ databases">
        <title>Sequencing the genomes of 1000 actinobacteria strains.</title>
        <authorList>
            <person name="Klenk H.-P."/>
        </authorList>
    </citation>
    <scope>NUCLEOTIDE SEQUENCE [LARGE SCALE GENOMIC DNA]</scope>
    <source>
        <strain evidence="15 16">DSM 105783</strain>
    </source>
</reference>
<keyword evidence="8" id="KW-0227">DNA damage</keyword>
<dbReference type="Pfam" id="PF00633">
    <property type="entry name" value="HHH"/>
    <property type="match status" value="1"/>
</dbReference>
<dbReference type="SMART" id="SM00525">
    <property type="entry name" value="FES"/>
    <property type="match status" value="1"/>
</dbReference>
<dbReference type="Proteomes" id="UP000580797">
    <property type="component" value="Unassembled WGS sequence"/>
</dbReference>
<evidence type="ECO:0000313" key="15">
    <source>
        <dbReference type="EMBL" id="MBB5512689.1"/>
    </source>
</evidence>
<evidence type="ECO:0000313" key="16">
    <source>
        <dbReference type="Proteomes" id="UP000580797"/>
    </source>
</evidence>
<comment type="catalytic activity">
    <reaction evidence="1">
        <text>Hydrolyzes free adenine bases from 7,8-dihydro-8-oxoguanine:adenine mismatched double-stranded DNA, leaving an apurinic site.</text>
        <dbReference type="EC" id="3.2.2.31"/>
    </reaction>
</comment>
<name>A0A7W8X1E4_9MICC</name>
<dbReference type="InterPro" id="IPR003651">
    <property type="entry name" value="Endonuclease3_FeS-loop_motif"/>
</dbReference>
<dbReference type="InterPro" id="IPR000445">
    <property type="entry name" value="HhH_motif"/>
</dbReference>
<organism evidence="15 16">
    <name type="scientific">Neomicrococcus aestuarii</name>
    <dbReference type="NCBI Taxonomy" id="556325"/>
    <lineage>
        <taxon>Bacteria</taxon>
        <taxon>Bacillati</taxon>
        <taxon>Actinomycetota</taxon>
        <taxon>Actinomycetes</taxon>
        <taxon>Micrococcales</taxon>
        <taxon>Micrococcaceae</taxon>
        <taxon>Neomicrococcus</taxon>
    </lineage>
</organism>
<keyword evidence="10" id="KW-0408">Iron</keyword>
<evidence type="ECO:0000256" key="6">
    <source>
        <dbReference type="ARBA" id="ARBA00022485"/>
    </source>
</evidence>
<dbReference type="InterPro" id="IPR011257">
    <property type="entry name" value="DNA_glycosylase"/>
</dbReference>
<dbReference type="InterPro" id="IPR003265">
    <property type="entry name" value="HhH-GPD_domain"/>
</dbReference>
<keyword evidence="9 15" id="KW-0378">Hydrolase</keyword>
<dbReference type="GO" id="GO:0006298">
    <property type="term" value="P:mismatch repair"/>
    <property type="evidence" value="ECO:0007669"/>
    <property type="project" value="TreeGrafter"/>
</dbReference>
<dbReference type="Gene3D" id="1.10.340.30">
    <property type="entry name" value="Hypothetical protein, domain 2"/>
    <property type="match status" value="1"/>
</dbReference>
<dbReference type="GO" id="GO:0032357">
    <property type="term" value="F:oxidized purine DNA binding"/>
    <property type="evidence" value="ECO:0007669"/>
    <property type="project" value="TreeGrafter"/>
</dbReference>
<evidence type="ECO:0000256" key="9">
    <source>
        <dbReference type="ARBA" id="ARBA00022801"/>
    </source>
</evidence>
<dbReference type="InterPro" id="IPR023170">
    <property type="entry name" value="HhH_base_excis_C"/>
</dbReference>
<evidence type="ECO:0000256" key="8">
    <source>
        <dbReference type="ARBA" id="ARBA00022763"/>
    </source>
</evidence>
<keyword evidence="13 15" id="KW-0326">Glycosidase</keyword>
<evidence type="ECO:0000256" key="11">
    <source>
        <dbReference type="ARBA" id="ARBA00023014"/>
    </source>
</evidence>
<dbReference type="FunFam" id="1.10.340.30:FF:000003">
    <property type="entry name" value="A/G-specific adenine glycosylase"/>
    <property type="match status" value="1"/>
</dbReference>
<dbReference type="InterPro" id="IPR004036">
    <property type="entry name" value="Endonuclease-III-like_CS2"/>
</dbReference>
<dbReference type="GO" id="GO:0034039">
    <property type="term" value="F:8-oxo-7,8-dihydroguanine DNA N-glycosylase activity"/>
    <property type="evidence" value="ECO:0007669"/>
    <property type="project" value="TreeGrafter"/>
</dbReference>
<dbReference type="Gene3D" id="1.10.1670.10">
    <property type="entry name" value="Helix-hairpin-Helix base-excision DNA repair enzymes (C-terminal)"/>
    <property type="match status" value="1"/>
</dbReference>
<dbReference type="PANTHER" id="PTHR42944">
    <property type="entry name" value="ADENINE DNA GLYCOSYLASE"/>
    <property type="match status" value="1"/>
</dbReference>
<protein>
    <recommendedName>
        <fullName evidence="5">Adenine DNA glycosylase</fullName>
        <ecNumber evidence="4">3.2.2.31</ecNumber>
    </recommendedName>
</protein>
<dbReference type="GO" id="GO:0046872">
    <property type="term" value="F:metal ion binding"/>
    <property type="evidence" value="ECO:0007669"/>
    <property type="project" value="UniProtKB-KW"/>
</dbReference>
<dbReference type="AlphaFoldDB" id="A0A7W8X1E4"/>
<dbReference type="InterPro" id="IPR044298">
    <property type="entry name" value="MIG/MutY"/>
</dbReference>
<evidence type="ECO:0000256" key="12">
    <source>
        <dbReference type="ARBA" id="ARBA00023204"/>
    </source>
</evidence>
<dbReference type="GO" id="GO:0000701">
    <property type="term" value="F:purine-specific mismatch base pair DNA N-glycosylase activity"/>
    <property type="evidence" value="ECO:0007669"/>
    <property type="project" value="UniProtKB-EC"/>
</dbReference>
<dbReference type="EC" id="3.2.2.31" evidence="4"/>
<comment type="cofactor">
    <cofactor evidence="2">
        <name>[4Fe-4S] cluster</name>
        <dbReference type="ChEBI" id="CHEBI:49883"/>
    </cofactor>
</comment>
<keyword evidence="11" id="KW-0411">Iron-sulfur</keyword>
<keyword evidence="12" id="KW-0234">DNA repair</keyword>
<dbReference type="PROSITE" id="PS01155">
    <property type="entry name" value="ENDONUCLEASE_III_2"/>
    <property type="match status" value="1"/>
</dbReference>
<keyword evidence="7" id="KW-0479">Metal-binding</keyword>
<evidence type="ECO:0000256" key="4">
    <source>
        <dbReference type="ARBA" id="ARBA00012045"/>
    </source>
</evidence>
<comment type="caution">
    <text evidence="15">The sequence shown here is derived from an EMBL/GenBank/DDBJ whole genome shotgun (WGS) entry which is preliminary data.</text>
</comment>
<evidence type="ECO:0000256" key="13">
    <source>
        <dbReference type="ARBA" id="ARBA00023295"/>
    </source>
</evidence>
<keyword evidence="6" id="KW-0004">4Fe-4S</keyword>
<accession>A0A7W8X1E4</accession>
<dbReference type="EMBL" id="JACHDR010000001">
    <property type="protein sequence ID" value="MBB5512689.1"/>
    <property type="molecule type" value="Genomic_DNA"/>
</dbReference>
<dbReference type="CDD" id="cd00056">
    <property type="entry name" value="ENDO3c"/>
    <property type="match status" value="1"/>
</dbReference>
<feature type="domain" description="HhH-GPD" evidence="14">
    <location>
        <begin position="219"/>
        <end position="371"/>
    </location>
</feature>
<dbReference type="Pfam" id="PF10576">
    <property type="entry name" value="EndIII_4Fe-2S"/>
    <property type="match status" value="1"/>
</dbReference>
<dbReference type="GO" id="GO:0051539">
    <property type="term" value="F:4 iron, 4 sulfur cluster binding"/>
    <property type="evidence" value="ECO:0007669"/>
    <property type="project" value="UniProtKB-KW"/>
</dbReference>
<evidence type="ECO:0000256" key="10">
    <source>
        <dbReference type="ARBA" id="ARBA00023004"/>
    </source>
</evidence>
<evidence type="ECO:0000256" key="7">
    <source>
        <dbReference type="ARBA" id="ARBA00022723"/>
    </source>
</evidence>
<evidence type="ECO:0000256" key="3">
    <source>
        <dbReference type="ARBA" id="ARBA00008343"/>
    </source>
</evidence>
<evidence type="ECO:0000256" key="5">
    <source>
        <dbReference type="ARBA" id="ARBA00022023"/>
    </source>
</evidence>
<proteinExistence type="inferred from homology"/>
<dbReference type="GO" id="GO:0035485">
    <property type="term" value="F:adenine/guanine mispair binding"/>
    <property type="evidence" value="ECO:0007669"/>
    <property type="project" value="TreeGrafter"/>
</dbReference>
<dbReference type="Pfam" id="PF00730">
    <property type="entry name" value="HhH-GPD"/>
    <property type="match status" value="1"/>
</dbReference>
<comment type="similarity">
    <text evidence="3">Belongs to the Nth/MutY family.</text>
</comment>
<evidence type="ECO:0000259" key="14">
    <source>
        <dbReference type="SMART" id="SM00478"/>
    </source>
</evidence>
<gene>
    <name evidence="15" type="ORF">HD598_001376</name>
</gene>
<dbReference type="PANTHER" id="PTHR42944:SF1">
    <property type="entry name" value="ADENINE DNA GLYCOSYLASE"/>
    <property type="match status" value="1"/>
</dbReference>
<evidence type="ECO:0000256" key="1">
    <source>
        <dbReference type="ARBA" id="ARBA00000843"/>
    </source>
</evidence>
<dbReference type="SMART" id="SM00478">
    <property type="entry name" value="ENDO3c"/>
    <property type="match status" value="1"/>
</dbReference>